<protein>
    <submittedName>
        <fullName evidence="2">Uncharacterized protein</fullName>
    </submittedName>
</protein>
<proteinExistence type="predicted"/>
<feature type="compositionally biased region" description="Pro residues" evidence="1">
    <location>
        <begin position="76"/>
        <end position="88"/>
    </location>
</feature>
<dbReference type="Gramene" id="PAN49341">
    <property type="protein sequence ID" value="PAN49341"/>
    <property type="gene ID" value="PAHAL_9G402400"/>
</dbReference>
<accession>A0A2S3IQ28</accession>
<organism evidence="2">
    <name type="scientific">Panicum hallii</name>
    <dbReference type="NCBI Taxonomy" id="206008"/>
    <lineage>
        <taxon>Eukaryota</taxon>
        <taxon>Viridiplantae</taxon>
        <taxon>Streptophyta</taxon>
        <taxon>Embryophyta</taxon>
        <taxon>Tracheophyta</taxon>
        <taxon>Spermatophyta</taxon>
        <taxon>Magnoliopsida</taxon>
        <taxon>Liliopsida</taxon>
        <taxon>Poales</taxon>
        <taxon>Poaceae</taxon>
        <taxon>PACMAD clade</taxon>
        <taxon>Panicoideae</taxon>
        <taxon>Panicodae</taxon>
        <taxon>Paniceae</taxon>
        <taxon>Panicinae</taxon>
        <taxon>Panicum</taxon>
        <taxon>Panicum sect. Panicum</taxon>
    </lineage>
</organism>
<reference evidence="2" key="1">
    <citation type="submission" date="2018-04" db="EMBL/GenBank/DDBJ databases">
        <title>WGS assembly of Panicum hallii.</title>
        <authorList>
            <person name="Lovell J."/>
            <person name="Jenkins J."/>
            <person name="Lowry D."/>
            <person name="Mamidi S."/>
            <person name="Sreedasyam A."/>
            <person name="Weng X."/>
            <person name="Barry K."/>
            <person name="Bonette J."/>
            <person name="Campitelli B."/>
            <person name="Daum C."/>
            <person name="Gordon S."/>
            <person name="Gould B."/>
            <person name="Lipzen A."/>
            <person name="Macqueen A."/>
            <person name="Palacio-Mejia J."/>
            <person name="Plott C."/>
            <person name="Shakirov E."/>
            <person name="Shu S."/>
            <person name="Yoshinaga Y."/>
            <person name="Zane M."/>
            <person name="Rokhsar D."/>
            <person name="Grimwood J."/>
            <person name="Schmutz J."/>
            <person name="Juenger T."/>
        </authorList>
    </citation>
    <scope>NUCLEOTIDE SEQUENCE [LARGE SCALE GENOMIC DNA]</scope>
    <source>
        <strain evidence="2">FIL2</strain>
    </source>
</reference>
<dbReference type="PRINTS" id="PR01217">
    <property type="entry name" value="PRICHEXTENSN"/>
</dbReference>
<dbReference type="EMBL" id="CM008054">
    <property type="protein sequence ID" value="PAN49341.2"/>
    <property type="molecule type" value="Genomic_DNA"/>
</dbReference>
<dbReference type="AlphaFoldDB" id="A0A2S3IQ28"/>
<dbReference type="Proteomes" id="UP000243499">
    <property type="component" value="Chromosome 9"/>
</dbReference>
<feature type="compositionally biased region" description="Pro residues" evidence="1">
    <location>
        <begin position="116"/>
        <end position="128"/>
    </location>
</feature>
<sequence>MRKNLFIFLQSPAPALPHPPHLNLPFAGVTSDAGEHHPLSPFPFPSGQICIDAPIPPPAPTSPASSLARIALFSPSPSPPQPRPPPLDAPATGTAHPASPTRLAAPSNPREKILRLPPPRPAPYPHPNLPLAGVASDAGEHHPLSPFPFLFLLFPSSQICMDAPVPPPTPTSPASPPAPPIQPPPTPARWHHHRQPRDPYPTTTAGPAASLAIPLDLATTNPIPPPKTLKPYPKPETLARMEFTGEDDVPTDEAGVAGEEDGT</sequence>
<feature type="compositionally biased region" description="Pro residues" evidence="1">
    <location>
        <begin position="166"/>
        <end position="187"/>
    </location>
</feature>
<evidence type="ECO:0000313" key="2">
    <source>
        <dbReference type="EMBL" id="PAN49341.2"/>
    </source>
</evidence>
<feature type="region of interest" description="Disordered" evidence="1">
    <location>
        <begin position="166"/>
        <end position="263"/>
    </location>
</feature>
<feature type="region of interest" description="Disordered" evidence="1">
    <location>
        <begin position="71"/>
        <end position="128"/>
    </location>
</feature>
<name>A0A2S3IQ28_9POAL</name>
<gene>
    <name evidence="2" type="ORF">PAHAL_9G402400</name>
</gene>
<evidence type="ECO:0000256" key="1">
    <source>
        <dbReference type="SAM" id="MobiDB-lite"/>
    </source>
</evidence>
<feature type="compositionally biased region" description="Pro residues" evidence="1">
    <location>
        <begin position="222"/>
        <end position="234"/>
    </location>
</feature>